<proteinExistence type="predicted"/>
<reference evidence="2" key="1">
    <citation type="journal article" date="2015" name="Nat. Genet.">
        <title>The genome and transcriptome of the zoonotic hookworm Ancylostoma ceylanicum identify infection-specific gene families.</title>
        <authorList>
            <person name="Schwarz E.M."/>
            <person name="Hu Y."/>
            <person name="Antoshechkin I."/>
            <person name="Miller M.M."/>
            <person name="Sternberg P.W."/>
            <person name="Aroian R.V."/>
        </authorList>
    </citation>
    <scope>NUCLEOTIDE SEQUENCE</scope>
    <source>
        <strain evidence="2">HY135</strain>
    </source>
</reference>
<dbReference type="AlphaFoldDB" id="A0A016T6Y4"/>
<sequence length="69" mass="7940">MRYAYATLLLPFEEMQMGSYCVVLALELNYQLTGVTSQISSNKHTNALFISLQDAYQTVVFRTSRSRRL</sequence>
<name>A0A016T6Y4_9BILA</name>
<keyword evidence="2" id="KW-1185">Reference proteome</keyword>
<comment type="caution">
    <text evidence="1">The sequence shown here is derived from an EMBL/GenBank/DDBJ whole genome shotgun (WGS) entry which is preliminary data.</text>
</comment>
<protein>
    <submittedName>
        <fullName evidence="1">Uncharacterized protein</fullName>
    </submittedName>
</protein>
<organism evidence="1 2">
    <name type="scientific">Ancylostoma ceylanicum</name>
    <dbReference type="NCBI Taxonomy" id="53326"/>
    <lineage>
        <taxon>Eukaryota</taxon>
        <taxon>Metazoa</taxon>
        <taxon>Ecdysozoa</taxon>
        <taxon>Nematoda</taxon>
        <taxon>Chromadorea</taxon>
        <taxon>Rhabditida</taxon>
        <taxon>Rhabditina</taxon>
        <taxon>Rhabditomorpha</taxon>
        <taxon>Strongyloidea</taxon>
        <taxon>Ancylostomatidae</taxon>
        <taxon>Ancylostomatinae</taxon>
        <taxon>Ancylostoma</taxon>
    </lineage>
</organism>
<evidence type="ECO:0000313" key="1">
    <source>
        <dbReference type="EMBL" id="EYB98427.1"/>
    </source>
</evidence>
<gene>
    <name evidence="1" type="primary">Acey_s0131.g1618</name>
    <name evidence="1" type="ORF">Y032_0131g1618</name>
</gene>
<accession>A0A016T6Y4</accession>
<dbReference type="Proteomes" id="UP000024635">
    <property type="component" value="Unassembled WGS sequence"/>
</dbReference>
<dbReference type="EMBL" id="JARK01001467">
    <property type="protein sequence ID" value="EYB98427.1"/>
    <property type="molecule type" value="Genomic_DNA"/>
</dbReference>
<evidence type="ECO:0000313" key="2">
    <source>
        <dbReference type="Proteomes" id="UP000024635"/>
    </source>
</evidence>